<dbReference type="PANTHER" id="PTHR21087">
    <property type="entry name" value="SHIKIMATE KINASE"/>
    <property type="match status" value="1"/>
</dbReference>
<organism evidence="12 13">
    <name type="scientific">Carnobacterium maltaromaticum</name>
    <name type="common">Carnobacterium piscicola</name>
    <dbReference type="NCBI Taxonomy" id="2751"/>
    <lineage>
        <taxon>Bacteria</taxon>
        <taxon>Bacillati</taxon>
        <taxon>Bacillota</taxon>
        <taxon>Bacilli</taxon>
        <taxon>Lactobacillales</taxon>
        <taxon>Carnobacteriaceae</taxon>
        <taxon>Carnobacterium</taxon>
    </lineage>
</organism>
<evidence type="ECO:0000313" key="12">
    <source>
        <dbReference type="EMBL" id="MDZ5757651.1"/>
    </source>
</evidence>
<dbReference type="InterPro" id="IPR031322">
    <property type="entry name" value="Shikimate/glucono_kinase"/>
</dbReference>
<dbReference type="EMBL" id="JAVBVO010000002">
    <property type="protein sequence ID" value="MDZ5757651.1"/>
    <property type="molecule type" value="Genomic_DNA"/>
</dbReference>
<feature type="binding site" evidence="11">
    <location>
        <begin position="11"/>
        <end position="16"/>
    </location>
    <ligand>
        <name>ATP</name>
        <dbReference type="ChEBI" id="CHEBI:30616"/>
    </ligand>
</feature>
<comment type="cofactor">
    <cofactor evidence="11">
        <name>Mg(2+)</name>
        <dbReference type="ChEBI" id="CHEBI:18420"/>
    </cofactor>
    <text evidence="11">Binds 1 Mg(2+) ion per subunit.</text>
</comment>
<dbReference type="GO" id="GO:0005829">
    <property type="term" value="C:cytosol"/>
    <property type="evidence" value="ECO:0007669"/>
    <property type="project" value="TreeGrafter"/>
</dbReference>
<evidence type="ECO:0000256" key="5">
    <source>
        <dbReference type="ARBA" id="ARBA00022679"/>
    </source>
</evidence>
<dbReference type="InterPro" id="IPR000623">
    <property type="entry name" value="Shikimate_kinase/TSH1"/>
</dbReference>
<dbReference type="PROSITE" id="PS01128">
    <property type="entry name" value="SHIKIMATE_KINASE"/>
    <property type="match status" value="1"/>
</dbReference>
<dbReference type="PANTHER" id="PTHR21087:SF16">
    <property type="entry name" value="SHIKIMATE KINASE 1, CHLOROPLASTIC"/>
    <property type="match status" value="1"/>
</dbReference>
<comment type="subcellular location">
    <subcellularLocation>
        <location evidence="11">Cytoplasm</location>
    </subcellularLocation>
</comment>
<evidence type="ECO:0000256" key="7">
    <source>
        <dbReference type="ARBA" id="ARBA00022777"/>
    </source>
</evidence>
<dbReference type="CDD" id="cd00464">
    <property type="entry name" value="SK"/>
    <property type="match status" value="1"/>
</dbReference>
<sequence length="167" mass="18566">MDQIILTGFMGAGKTTVGEILSELTALPQIDIDSEIIAEQGCPVSDIFEQKGEQGFRDLEHQKLKEVLQKKAIISTGGGIVLRPENREVLKSFSPVIYLKTDPAIFLERLEGDTTRPLVQEKTPAEIRAIFEPRIQLYEETADFIIETDELNQAEVAAAILKVLAEQ</sequence>
<keyword evidence="4 11" id="KW-0028">Amino-acid biosynthesis</keyword>
<evidence type="ECO:0000256" key="4">
    <source>
        <dbReference type="ARBA" id="ARBA00022605"/>
    </source>
</evidence>
<evidence type="ECO:0000256" key="2">
    <source>
        <dbReference type="ARBA" id="ARBA00006997"/>
    </source>
</evidence>
<evidence type="ECO:0000256" key="11">
    <source>
        <dbReference type="HAMAP-Rule" id="MF_00109"/>
    </source>
</evidence>
<keyword evidence="6 11" id="KW-0547">Nucleotide-binding</keyword>
<dbReference type="InterPro" id="IPR027417">
    <property type="entry name" value="P-loop_NTPase"/>
</dbReference>
<dbReference type="Gene3D" id="3.40.50.300">
    <property type="entry name" value="P-loop containing nucleotide triphosphate hydrolases"/>
    <property type="match status" value="1"/>
</dbReference>
<feature type="binding site" evidence="11">
    <location>
        <position position="116"/>
    </location>
    <ligand>
        <name>ATP</name>
        <dbReference type="ChEBI" id="CHEBI:30616"/>
    </ligand>
</feature>
<evidence type="ECO:0000256" key="9">
    <source>
        <dbReference type="ARBA" id="ARBA00023141"/>
    </source>
</evidence>
<feature type="binding site" evidence="11">
    <location>
        <position position="33"/>
    </location>
    <ligand>
        <name>substrate</name>
    </ligand>
</feature>
<dbReference type="Proteomes" id="UP001290462">
    <property type="component" value="Unassembled WGS sequence"/>
</dbReference>
<dbReference type="GO" id="GO:0009423">
    <property type="term" value="P:chorismate biosynthetic process"/>
    <property type="evidence" value="ECO:0007669"/>
    <property type="project" value="UniProtKB-UniRule"/>
</dbReference>
<evidence type="ECO:0000256" key="10">
    <source>
        <dbReference type="ARBA" id="ARBA00048567"/>
    </source>
</evidence>
<keyword evidence="11" id="KW-0479">Metal-binding</keyword>
<dbReference type="EC" id="2.7.1.71" evidence="3 11"/>
<evidence type="ECO:0000313" key="13">
    <source>
        <dbReference type="Proteomes" id="UP001290462"/>
    </source>
</evidence>
<dbReference type="RefSeq" id="WP_015075300.1">
    <property type="nucleotide sequence ID" value="NZ_BJOJ01000071.1"/>
</dbReference>
<comment type="caution">
    <text evidence="12">The sequence shown here is derived from an EMBL/GenBank/DDBJ whole genome shotgun (WGS) entry which is preliminary data.</text>
</comment>
<dbReference type="SUPFAM" id="SSF52540">
    <property type="entry name" value="P-loop containing nucleoside triphosphate hydrolases"/>
    <property type="match status" value="1"/>
</dbReference>
<protein>
    <recommendedName>
        <fullName evidence="3 11">Shikimate kinase</fullName>
        <shortName evidence="11">SK</shortName>
        <ecNumber evidence="3 11">2.7.1.71</ecNumber>
    </recommendedName>
</protein>
<dbReference type="GO" id="GO:0004765">
    <property type="term" value="F:shikimate kinase activity"/>
    <property type="evidence" value="ECO:0007669"/>
    <property type="project" value="UniProtKB-UniRule"/>
</dbReference>
<dbReference type="HAMAP" id="MF_00109">
    <property type="entry name" value="Shikimate_kinase"/>
    <property type="match status" value="1"/>
</dbReference>
<feature type="binding site" evidence="11">
    <location>
        <position position="57"/>
    </location>
    <ligand>
        <name>substrate</name>
    </ligand>
</feature>
<keyword evidence="11" id="KW-0963">Cytoplasm</keyword>
<comment type="pathway">
    <text evidence="1 11">Metabolic intermediate biosynthesis; chorismate biosynthesis; chorismate from D-erythrose 4-phosphate and phosphoenolpyruvate: step 5/7.</text>
</comment>
<dbReference type="GO" id="GO:0005524">
    <property type="term" value="F:ATP binding"/>
    <property type="evidence" value="ECO:0007669"/>
    <property type="project" value="UniProtKB-UniRule"/>
</dbReference>
<feature type="binding site" evidence="11">
    <location>
        <position position="134"/>
    </location>
    <ligand>
        <name>substrate</name>
    </ligand>
</feature>
<proteinExistence type="inferred from homology"/>
<dbReference type="InterPro" id="IPR023000">
    <property type="entry name" value="Shikimate_kinase_CS"/>
</dbReference>
<dbReference type="GO" id="GO:0000287">
    <property type="term" value="F:magnesium ion binding"/>
    <property type="evidence" value="ECO:0007669"/>
    <property type="project" value="UniProtKB-UniRule"/>
</dbReference>
<name>A0AAW9JY74_CARML</name>
<comment type="subunit">
    <text evidence="11">Monomer.</text>
</comment>
<dbReference type="GO" id="GO:0008652">
    <property type="term" value="P:amino acid biosynthetic process"/>
    <property type="evidence" value="ECO:0007669"/>
    <property type="project" value="UniProtKB-KW"/>
</dbReference>
<dbReference type="AlphaFoldDB" id="A0AAW9JY74"/>
<feature type="binding site" evidence="11">
    <location>
        <position position="15"/>
    </location>
    <ligand>
        <name>Mg(2+)</name>
        <dbReference type="ChEBI" id="CHEBI:18420"/>
    </ligand>
</feature>
<comment type="caution">
    <text evidence="11">Lacks conserved residue(s) required for the propagation of feature annotation.</text>
</comment>
<keyword evidence="8 11" id="KW-0067">ATP-binding</keyword>
<evidence type="ECO:0000256" key="6">
    <source>
        <dbReference type="ARBA" id="ARBA00022741"/>
    </source>
</evidence>
<keyword evidence="5 11" id="KW-0808">Transferase</keyword>
<gene>
    <name evidence="11" type="primary">aroK</name>
    <name evidence="12" type="ORF">RAK27_03180</name>
</gene>
<keyword evidence="9 11" id="KW-0057">Aromatic amino acid biosynthesis</keyword>
<dbReference type="GO" id="GO:0009073">
    <property type="term" value="P:aromatic amino acid family biosynthetic process"/>
    <property type="evidence" value="ECO:0007669"/>
    <property type="project" value="UniProtKB-KW"/>
</dbReference>
<evidence type="ECO:0000256" key="3">
    <source>
        <dbReference type="ARBA" id="ARBA00012154"/>
    </source>
</evidence>
<keyword evidence="11" id="KW-0460">Magnesium</keyword>
<accession>A0AAW9JY74</accession>
<dbReference type="Pfam" id="PF01202">
    <property type="entry name" value="SKI"/>
    <property type="match status" value="1"/>
</dbReference>
<evidence type="ECO:0000256" key="8">
    <source>
        <dbReference type="ARBA" id="ARBA00022840"/>
    </source>
</evidence>
<reference evidence="12" key="1">
    <citation type="submission" date="2023-08" db="EMBL/GenBank/DDBJ databases">
        <title>Genomic characterization of piscicolin 126 produced by Carnobacterium maltaromaticum CM22 strain isolated from salmon (Salmo salar).</title>
        <authorList>
            <person name="Gonzalez-Gragera E."/>
            <person name="Garcia-Lopez J.D."/>
            <person name="Teso-Perez C."/>
            <person name="Gimenez-Hernandez I."/>
            <person name="Peralta-Sanchez J.M."/>
            <person name="Valdivia E."/>
            <person name="Montalban-Lopez M."/>
            <person name="Martin-Platero A.M."/>
            <person name="Banos A."/>
            <person name="Martinez-Bueno M."/>
        </authorList>
    </citation>
    <scope>NUCLEOTIDE SEQUENCE</scope>
    <source>
        <strain evidence="12">CM22</strain>
    </source>
</reference>
<comment type="similarity">
    <text evidence="2 11">Belongs to the shikimate kinase family.</text>
</comment>
<dbReference type="PRINTS" id="PR01100">
    <property type="entry name" value="SHIKIMTKNASE"/>
</dbReference>
<comment type="catalytic activity">
    <reaction evidence="10 11">
        <text>shikimate + ATP = 3-phosphoshikimate + ADP + H(+)</text>
        <dbReference type="Rhea" id="RHEA:13121"/>
        <dbReference type="ChEBI" id="CHEBI:15378"/>
        <dbReference type="ChEBI" id="CHEBI:30616"/>
        <dbReference type="ChEBI" id="CHEBI:36208"/>
        <dbReference type="ChEBI" id="CHEBI:145989"/>
        <dbReference type="ChEBI" id="CHEBI:456216"/>
        <dbReference type="EC" id="2.7.1.71"/>
    </reaction>
</comment>
<keyword evidence="7 11" id="KW-0418">Kinase</keyword>
<feature type="binding site" evidence="11">
    <location>
        <position position="78"/>
    </location>
    <ligand>
        <name>substrate</name>
    </ligand>
</feature>
<evidence type="ECO:0000256" key="1">
    <source>
        <dbReference type="ARBA" id="ARBA00004842"/>
    </source>
</evidence>
<comment type="function">
    <text evidence="11">Catalyzes the specific phosphorylation of the 3-hydroxyl group of shikimic acid using ATP as a cosubstrate.</text>
</comment>